<dbReference type="Proteomes" id="UP000276133">
    <property type="component" value="Unassembled WGS sequence"/>
</dbReference>
<accession>A0A3M7Q6D7</accession>
<evidence type="ECO:0000313" key="1">
    <source>
        <dbReference type="EMBL" id="RNA06819.1"/>
    </source>
</evidence>
<dbReference type="EMBL" id="REGN01007279">
    <property type="protein sequence ID" value="RNA06819.1"/>
    <property type="molecule type" value="Genomic_DNA"/>
</dbReference>
<dbReference type="AlphaFoldDB" id="A0A3M7Q6D7"/>
<evidence type="ECO:0000313" key="2">
    <source>
        <dbReference type="Proteomes" id="UP000276133"/>
    </source>
</evidence>
<name>A0A3M7Q6D7_BRAPC</name>
<protein>
    <submittedName>
        <fullName evidence="1">Uncharacterized protein</fullName>
    </submittedName>
</protein>
<keyword evidence="2" id="KW-1185">Reference proteome</keyword>
<reference evidence="1 2" key="1">
    <citation type="journal article" date="2018" name="Sci. Rep.">
        <title>Genomic signatures of local adaptation to the degree of environmental predictability in rotifers.</title>
        <authorList>
            <person name="Franch-Gras L."/>
            <person name="Hahn C."/>
            <person name="Garcia-Roger E.M."/>
            <person name="Carmona M.J."/>
            <person name="Serra M."/>
            <person name="Gomez A."/>
        </authorList>
    </citation>
    <scope>NUCLEOTIDE SEQUENCE [LARGE SCALE GENOMIC DNA]</scope>
    <source>
        <strain evidence="1">HYR1</strain>
    </source>
</reference>
<comment type="caution">
    <text evidence="1">The sequence shown here is derived from an EMBL/GenBank/DDBJ whole genome shotgun (WGS) entry which is preliminary data.</text>
</comment>
<sequence>MEHFFKIQINPRKNFKFFFSKKSPIPGFKILYTEEEFSKSIKSILRYLFIVLIPDTVKLIF</sequence>
<proteinExistence type="predicted"/>
<gene>
    <name evidence="1" type="ORF">BpHYR1_012194</name>
</gene>
<organism evidence="1 2">
    <name type="scientific">Brachionus plicatilis</name>
    <name type="common">Marine rotifer</name>
    <name type="synonym">Brachionus muelleri</name>
    <dbReference type="NCBI Taxonomy" id="10195"/>
    <lineage>
        <taxon>Eukaryota</taxon>
        <taxon>Metazoa</taxon>
        <taxon>Spiralia</taxon>
        <taxon>Gnathifera</taxon>
        <taxon>Rotifera</taxon>
        <taxon>Eurotatoria</taxon>
        <taxon>Monogononta</taxon>
        <taxon>Pseudotrocha</taxon>
        <taxon>Ploima</taxon>
        <taxon>Brachionidae</taxon>
        <taxon>Brachionus</taxon>
    </lineage>
</organism>